<protein>
    <recommendedName>
        <fullName evidence="4">Transport protein SEC31</fullName>
    </recommendedName>
</protein>
<accession>A0AAV6M3Z6</accession>
<keyword evidence="3" id="KW-1185">Reference proteome</keyword>
<feature type="compositionally biased region" description="Basic and acidic residues" evidence="1">
    <location>
        <begin position="61"/>
        <end position="71"/>
    </location>
</feature>
<reference evidence="2 3" key="1">
    <citation type="journal article" date="2021" name="Hortic Res">
        <title>The domestication of Cucurbita argyrosperma as revealed by the genome of its wild relative.</title>
        <authorList>
            <person name="Barrera-Redondo J."/>
            <person name="Sanchez-de la Vega G."/>
            <person name="Aguirre-Liguori J.A."/>
            <person name="Castellanos-Morales G."/>
            <person name="Gutierrez-Guerrero Y.T."/>
            <person name="Aguirre-Dugua X."/>
            <person name="Aguirre-Planter E."/>
            <person name="Tenaillon M.I."/>
            <person name="Lira-Saade R."/>
            <person name="Eguiarte L.E."/>
        </authorList>
    </citation>
    <scope>NUCLEOTIDE SEQUENCE [LARGE SCALE GENOMIC DNA]</scope>
    <source>
        <strain evidence="2">JBR-2021</strain>
    </source>
</reference>
<dbReference type="PANTHER" id="PTHR34212">
    <property type="entry name" value="OS02G0104200 PROTEIN"/>
    <property type="match status" value="1"/>
</dbReference>
<dbReference type="AlphaFoldDB" id="A0AAV6M3Z6"/>
<evidence type="ECO:0000256" key="1">
    <source>
        <dbReference type="SAM" id="MobiDB-lite"/>
    </source>
</evidence>
<proteinExistence type="predicted"/>
<feature type="region of interest" description="Disordered" evidence="1">
    <location>
        <begin position="49"/>
        <end position="76"/>
    </location>
</feature>
<evidence type="ECO:0000313" key="3">
    <source>
        <dbReference type="Proteomes" id="UP000685013"/>
    </source>
</evidence>
<evidence type="ECO:0000313" key="2">
    <source>
        <dbReference type="EMBL" id="KAG6574198.1"/>
    </source>
</evidence>
<evidence type="ECO:0008006" key="4">
    <source>
        <dbReference type="Google" id="ProtNLM"/>
    </source>
</evidence>
<comment type="caution">
    <text evidence="2">The sequence shown here is derived from an EMBL/GenBank/DDBJ whole genome shotgun (WGS) entry which is preliminary data.</text>
</comment>
<dbReference type="PANTHER" id="PTHR34212:SF1">
    <property type="entry name" value="OS06G0106900 PROTEIN"/>
    <property type="match status" value="1"/>
</dbReference>
<gene>
    <name evidence="2" type="ORF">SDJN03_28085</name>
</gene>
<feature type="non-terminal residue" evidence="2">
    <location>
        <position position="1"/>
    </location>
</feature>
<organism evidence="2 3">
    <name type="scientific">Cucurbita argyrosperma subsp. sororia</name>
    <dbReference type="NCBI Taxonomy" id="37648"/>
    <lineage>
        <taxon>Eukaryota</taxon>
        <taxon>Viridiplantae</taxon>
        <taxon>Streptophyta</taxon>
        <taxon>Embryophyta</taxon>
        <taxon>Tracheophyta</taxon>
        <taxon>Spermatophyta</taxon>
        <taxon>Magnoliopsida</taxon>
        <taxon>eudicotyledons</taxon>
        <taxon>Gunneridae</taxon>
        <taxon>Pentapetalae</taxon>
        <taxon>rosids</taxon>
        <taxon>fabids</taxon>
        <taxon>Cucurbitales</taxon>
        <taxon>Cucurbitaceae</taxon>
        <taxon>Cucurbiteae</taxon>
        <taxon>Cucurbita</taxon>
    </lineage>
</organism>
<sequence length="254" mass="28228">MGKWKGCGKLGRLVPRGGSMTSYKYALLLSPVVSVWDCIVRKMSMGNKGQPVVKKAKKKQVKDELDRQKQAEKKKRRLEKALATSAAIISELEKKKQMKKEEQQRLDEEGAAIAEAVALHVLIGEDSDDSYKILLENDGLNPWECPGQFDHVMSVTRPDIPVQEFGRCTTLDGTGWTSNIDRFGSMWHGFGSDYWSVSAGHYAEDHRALCFKQVDGAVSEISAGIIAAQAVSSLHITVDGDEEFNALNRKRRGM</sequence>
<dbReference type="EMBL" id="JAGKQH010000018">
    <property type="protein sequence ID" value="KAG6574198.1"/>
    <property type="molecule type" value="Genomic_DNA"/>
</dbReference>
<dbReference type="Proteomes" id="UP000685013">
    <property type="component" value="Chromosome 18"/>
</dbReference>
<name>A0AAV6M3Z6_9ROSI</name>